<dbReference type="KEGG" id="bgoe:IFJ75_06820"/>
<gene>
    <name evidence="1" type="ORF">IFJ75_06820</name>
</gene>
<evidence type="ECO:0000313" key="1">
    <source>
        <dbReference type="EMBL" id="QTC92575.1"/>
    </source>
</evidence>
<proteinExistence type="predicted"/>
<accession>A0A975GZE8</accession>
<protein>
    <submittedName>
        <fullName evidence="1">Uncharacterized protein</fullName>
    </submittedName>
</protein>
<dbReference type="RefSeq" id="WP_207931854.1">
    <property type="nucleotide sequence ID" value="NZ_CP062222.1"/>
</dbReference>
<dbReference type="Proteomes" id="UP000663918">
    <property type="component" value="Chromosome"/>
</dbReference>
<dbReference type="EMBL" id="CP062222">
    <property type="protein sequence ID" value="QTC92575.1"/>
    <property type="molecule type" value="Genomic_DNA"/>
</dbReference>
<dbReference type="AlphaFoldDB" id="A0A975GZE8"/>
<sequence length="103" mass="11373">MESAWEAVLLYSELTPEEVDVFHMLAEHAGQVAHRLLSERGIEHLEQMTAEAGRRVLLQAWQEVAEAYFSHLDGVDLKAALPEFVEAMIGCCSTVGTPGPTLH</sequence>
<evidence type="ECO:0000313" key="2">
    <source>
        <dbReference type="Proteomes" id="UP000663918"/>
    </source>
</evidence>
<organism evidence="1 2">
    <name type="scientific">Brevundimonas goettingensis</name>
    <dbReference type="NCBI Taxonomy" id="2774190"/>
    <lineage>
        <taxon>Bacteria</taxon>
        <taxon>Pseudomonadati</taxon>
        <taxon>Pseudomonadota</taxon>
        <taxon>Alphaproteobacteria</taxon>
        <taxon>Caulobacterales</taxon>
        <taxon>Caulobacteraceae</taxon>
        <taxon>Brevundimonas</taxon>
    </lineage>
</organism>
<reference evidence="1" key="1">
    <citation type="submission" date="2020-09" db="EMBL/GenBank/DDBJ databases">
        <title>Brevundimonas sp. LVF2 isolated from a puddle in Goettingen, Germany.</title>
        <authorList>
            <person name="Friedrich I."/>
            <person name="Klassen A."/>
            <person name="Hannes N."/>
            <person name="Schneider D."/>
            <person name="Hertel R."/>
            <person name="Daniel R."/>
        </authorList>
    </citation>
    <scope>NUCLEOTIDE SEQUENCE</scope>
    <source>
        <strain evidence="1">LVF2</strain>
    </source>
</reference>
<keyword evidence="2" id="KW-1185">Reference proteome</keyword>
<name>A0A975GZE8_9CAUL</name>